<keyword evidence="13" id="KW-0418">Kinase</keyword>
<proteinExistence type="inferred from homology"/>
<dbReference type="InterPro" id="IPR000032">
    <property type="entry name" value="HPr-like"/>
</dbReference>
<evidence type="ECO:0000256" key="14">
    <source>
        <dbReference type="ARBA" id="ARBA00022842"/>
    </source>
</evidence>
<evidence type="ECO:0000313" key="19">
    <source>
        <dbReference type="EMBL" id="OIQ94589.1"/>
    </source>
</evidence>
<dbReference type="InterPro" id="IPR036637">
    <property type="entry name" value="Phosphohistidine_dom_sf"/>
</dbReference>
<comment type="subunit">
    <text evidence="15">Homodimer. The dihydroxyacetone kinase complex is composed of a homodimer of DhaM, a homodimer of DhaK and the subunit DhaL.</text>
</comment>
<evidence type="ECO:0000256" key="1">
    <source>
        <dbReference type="ARBA" id="ARBA00000683"/>
    </source>
</evidence>
<dbReference type="InterPro" id="IPR008731">
    <property type="entry name" value="PTS_EIN"/>
</dbReference>
<evidence type="ECO:0000256" key="5">
    <source>
        <dbReference type="ARBA" id="ARBA00004496"/>
    </source>
</evidence>
<dbReference type="GO" id="GO:0046872">
    <property type="term" value="F:metal ion binding"/>
    <property type="evidence" value="ECO:0007669"/>
    <property type="project" value="UniProtKB-KW"/>
</dbReference>
<dbReference type="PROSITE" id="PS51096">
    <property type="entry name" value="PTS_EIIA_TYPE_4"/>
    <property type="match status" value="1"/>
</dbReference>
<comment type="catalytic activity">
    <reaction evidence="1">
        <text>L-histidyl-[protein] + phosphoenolpyruvate = N(pros)-phospho-L-histidyl-[protein] + pyruvate</text>
        <dbReference type="Rhea" id="RHEA:23880"/>
        <dbReference type="Rhea" id="RHEA-COMP:9745"/>
        <dbReference type="Rhea" id="RHEA-COMP:9746"/>
        <dbReference type="ChEBI" id="CHEBI:15361"/>
        <dbReference type="ChEBI" id="CHEBI:29979"/>
        <dbReference type="ChEBI" id="CHEBI:58702"/>
        <dbReference type="ChEBI" id="CHEBI:64837"/>
        <dbReference type="EC" id="2.7.3.9"/>
    </reaction>
</comment>
<dbReference type="InterPro" id="IPR006318">
    <property type="entry name" value="PTS_EI-like"/>
</dbReference>
<dbReference type="InterPro" id="IPR012844">
    <property type="entry name" value="DhaM_N"/>
</dbReference>
<dbReference type="InterPro" id="IPR015813">
    <property type="entry name" value="Pyrv/PenolPyrv_kinase-like_dom"/>
</dbReference>
<comment type="catalytic activity">
    <reaction evidence="2">
        <text>dihydroxyacetone + phosphoenolpyruvate = dihydroxyacetone phosphate + pyruvate</text>
        <dbReference type="Rhea" id="RHEA:18381"/>
        <dbReference type="ChEBI" id="CHEBI:15361"/>
        <dbReference type="ChEBI" id="CHEBI:16016"/>
        <dbReference type="ChEBI" id="CHEBI:57642"/>
        <dbReference type="ChEBI" id="CHEBI:58702"/>
        <dbReference type="EC" id="2.7.1.121"/>
    </reaction>
</comment>
<dbReference type="NCBIfam" id="TIGR01003">
    <property type="entry name" value="PTS_HPr_family"/>
    <property type="match status" value="1"/>
</dbReference>
<evidence type="ECO:0000256" key="16">
    <source>
        <dbReference type="SAM" id="MobiDB-lite"/>
    </source>
</evidence>
<dbReference type="EMBL" id="MLJW01000183">
    <property type="protein sequence ID" value="OIQ94589.1"/>
    <property type="molecule type" value="Genomic_DNA"/>
</dbReference>
<dbReference type="SUPFAM" id="SSF52009">
    <property type="entry name" value="Phosphohistidine domain"/>
    <property type="match status" value="1"/>
</dbReference>
<name>A0A1J5S2M4_9ZZZZ</name>
<evidence type="ECO:0000256" key="3">
    <source>
        <dbReference type="ARBA" id="ARBA00001946"/>
    </source>
</evidence>
<dbReference type="NCBIfam" id="TIGR01417">
    <property type="entry name" value="PTS_I_fam"/>
    <property type="match status" value="1"/>
</dbReference>
<dbReference type="InterPro" id="IPR040442">
    <property type="entry name" value="Pyrv_kinase-like_dom_sf"/>
</dbReference>
<evidence type="ECO:0000256" key="6">
    <source>
        <dbReference type="ARBA" id="ARBA00007837"/>
    </source>
</evidence>
<dbReference type="PROSITE" id="PS51350">
    <property type="entry name" value="PTS_HPR_DOM"/>
    <property type="match status" value="1"/>
</dbReference>
<keyword evidence="9" id="KW-0762">Sugar transport</keyword>
<dbReference type="PANTHER" id="PTHR46244:SF6">
    <property type="entry name" value="PHOSPHOENOLPYRUVATE-PROTEIN PHOSPHOTRANSFERASE"/>
    <property type="match status" value="1"/>
</dbReference>
<dbReference type="Gene3D" id="3.20.20.60">
    <property type="entry name" value="Phosphoenolpyruvate-binding domains"/>
    <property type="match status" value="1"/>
</dbReference>
<evidence type="ECO:0000256" key="13">
    <source>
        <dbReference type="ARBA" id="ARBA00022777"/>
    </source>
</evidence>
<evidence type="ECO:0000256" key="15">
    <source>
        <dbReference type="ARBA" id="ARBA00046577"/>
    </source>
</evidence>
<keyword evidence="14" id="KW-0460">Magnesium</keyword>
<dbReference type="Pfam" id="PF00391">
    <property type="entry name" value="PEP-utilizers"/>
    <property type="match status" value="1"/>
</dbReference>
<dbReference type="GO" id="GO:0009401">
    <property type="term" value="P:phosphoenolpyruvate-dependent sugar phosphotransferase system"/>
    <property type="evidence" value="ECO:0007669"/>
    <property type="project" value="UniProtKB-KW"/>
</dbReference>
<dbReference type="AlphaFoldDB" id="A0A1J5S2M4"/>
<keyword evidence="11" id="KW-0598">Phosphotransferase system</keyword>
<evidence type="ECO:0000259" key="17">
    <source>
        <dbReference type="PROSITE" id="PS51096"/>
    </source>
</evidence>
<dbReference type="Gene3D" id="1.10.274.10">
    <property type="entry name" value="PtsI, HPr-binding domain"/>
    <property type="match status" value="1"/>
</dbReference>
<dbReference type="SUPFAM" id="SSF51621">
    <property type="entry name" value="Phosphoenolpyruvate/pyruvate domain"/>
    <property type="match status" value="1"/>
</dbReference>
<comment type="cofactor">
    <cofactor evidence="3">
        <name>Mg(2+)</name>
        <dbReference type="ChEBI" id="CHEBI:18420"/>
    </cofactor>
</comment>
<keyword evidence="19" id="KW-0670">Pyruvate</keyword>
<dbReference type="Gene3D" id="3.30.1340.10">
    <property type="entry name" value="HPr-like"/>
    <property type="match status" value="1"/>
</dbReference>
<dbReference type="InterPro" id="IPR001020">
    <property type="entry name" value="PTS_HPr_His_P_site"/>
</dbReference>
<accession>A0A1J5S2M4</accession>
<evidence type="ECO:0000256" key="11">
    <source>
        <dbReference type="ARBA" id="ARBA00022683"/>
    </source>
</evidence>
<evidence type="ECO:0000256" key="12">
    <source>
        <dbReference type="ARBA" id="ARBA00022723"/>
    </source>
</evidence>
<feature type="region of interest" description="Disordered" evidence="16">
    <location>
        <begin position="139"/>
        <end position="159"/>
    </location>
</feature>
<dbReference type="Pfam" id="PF00381">
    <property type="entry name" value="PTS-HPr"/>
    <property type="match status" value="1"/>
</dbReference>
<dbReference type="Gene3D" id="3.40.50.510">
    <property type="entry name" value="Phosphotransferase system, mannose-type IIA component"/>
    <property type="match status" value="1"/>
</dbReference>
<keyword evidence="7" id="KW-0813">Transport</keyword>
<dbReference type="SUPFAM" id="SSF47831">
    <property type="entry name" value="Enzyme I of the PEP:sugar phosphotransferase system HPr-binding (sub)domain"/>
    <property type="match status" value="1"/>
</dbReference>
<dbReference type="InterPro" id="IPR036662">
    <property type="entry name" value="PTS_EIIA_man-typ_sf"/>
</dbReference>
<evidence type="ECO:0000256" key="4">
    <source>
        <dbReference type="ARBA" id="ARBA00002788"/>
    </source>
</evidence>
<dbReference type="InterPro" id="IPR035895">
    <property type="entry name" value="HPr-like_sf"/>
</dbReference>
<evidence type="ECO:0000259" key="18">
    <source>
        <dbReference type="PROSITE" id="PS51350"/>
    </source>
</evidence>
<dbReference type="InterPro" id="IPR004701">
    <property type="entry name" value="PTS_EIIA_man-typ"/>
</dbReference>
<dbReference type="InterPro" id="IPR036618">
    <property type="entry name" value="PtsI_HPr-bd_sf"/>
</dbReference>
<organism evidence="19">
    <name type="scientific">mine drainage metagenome</name>
    <dbReference type="NCBI Taxonomy" id="410659"/>
    <lineage>
        <taxon>unclassified sequences</taxon>
        <taxon>metagenomes</taxon>
        <taxon>ecological metagenomes</taxon>
    </lineage>
</organism>
<dbReference type="InterPro" id="IPR023151">
    <property type="entry name" value="PEP_util_CS"/>
</dbReference>
<dbReference type="Pfam" id="PF03610">
    <property type="entry name" value="EIIA-man"/>
    <property type="match status" value="1"/>
</dbReference>
<dbReference type="PROSITE" id="PS00369">
    <property type="entry name" value="PTS_HPR_HIS"/>
    <property type="match status" value="1"/>
</dbReference>
<feature type="compositionally biased region" description="Pro residues" evidence="16">
    <location>
        <begin position="149"/>
        <end position="158"/>
    </location>
</feature>
<dbReference type="GO" id="GO:0008965">
    <property type="term" value="F:phosphoenolpyruvate-protein phosphotransferase activity"/>
    <property type="evidence" value="ECO:0007669"/>
    <property type="project" value="UniProtKB-EC"/>
</dbReference>
<dbReference type="Gene3D" id="3.50.30.10">
    <property type="entry name" value="Phosphohistidine domain"/>
    <property type="match status" value="1"/>
</dbReference>
<evidence type="ECO:0000256" key="9">
    <source>
        <dbReference type="ARBA" id="ARBA00022597"/>
    </source>
</evidence>
<comment type="caution">
    <text evidence="19">The sequence shown here is derived from an EMBL/GenBank/DDBJ whole genome shotgun (WGS) entry which is preliminary data.</text>
</comment>
<evidence type="ECO:0000256" key="10">
    <source>
        <dbReference type="ARBA" id="ARBA00022679"/>
    </source>
</evidence>
<dbReference type="InterPro" id="IPR000121">
    <property type="entry name" value="PEP_util_C"/>
</dbReference>
<gene>
    <name evidence="19" type="primary">ptsI_8</name>
    <name evidence="19" type="ORF">GALL_234450</name>
</gene>
<keyword evidence="10 19" id="KW-0808">Transferase</keyword>
<dbReference type="GO" id="GO:0016020">
    <property type="term" value="C:membrane"/>
    <property type="evidence" value="ECO:0007669"/>
    <property type="project" value="InterPro"/>
</dbReference>
<keyword evidence="12" id="KW-0479">Metal-binding</keyword>
<protein>
    <submittedName>
        <fullName evidence="19">Phosphoenolpyruvate-protein phosphotransferase</fullName>
        <ecNumber evidence="19">2.7.3.9</ecNumber>
    </submittedName>
</protein>
<dbReference type="PRINTS" id="PR00107">
    <property type="entry name" value="PHOSPHOCPHPR"/>
</dbReference>
<dbReference type="SUPFAM" id="SSF53062">
    <property type="entry name" value="PTS system fructose IIA component-like"/>
    <property type="match status" value="1"/>
</dbReference>
<evidence type="ECO:0000256" key="7">
    <source>
        <dbReference type="ARBA" id="ARBA00022448"/>
    </source>
</evidence>
<dbReference type="EC" id="2.7.3.9" evidence="19"/>
<dbReference type="PROSITE" id="PS00742">
    <property type="entry name" value="PEP_ENZYMES_2"/>
    <property type="match status" value="1"/>
</dbReference>
<dbReference type="Pfam" id="PF05524">
    <property type="entry name" value="PEP-utilisers_N"/>
    <property type="match status" value="1"/>
</dbReference>
<dbReference type="PRINTS" id="PR01736">
    <property type="entry name" value="PHPHTRNFRASE"/>
</dbReference>
<comment type="subcellular location">
    <subcellularLocation>
        <location evidence="5">Cytoplasm</location>
    </subcellularLocation>
</comment>
<reference evidence="19" key="1">
    <citation type="submission" date="2016-10" db="EMBL/GenBank/DDBJ databases">
        <title>Sequence of Gallionella enrichment culture.</title>
        <authorList>
            <person name="Poehlein A."/>
            <person name="Muehling M."/>
            <person name="Daniel R."/>
        </authorList>
    </citation>
    <scope>NUCLEOTIDE SEQUENCE</scope>
</reference>
<keyword evidence="8" id="KW-0963">Cytoplasm</keyword>
<dbReference type="SUPFAM" id="SSF55594">
    <property type="entry name" value="HPr-like"/>
    <property type="match status" value="1"/>
</dbReference>
<dbReference type="InterPro" id="IPR008279">
    <property type="entry name" value="PEP-util_enz_mobile_dom"/>
</dbReference>
<evidence type="ECO:0000256" key="2">
    <source>
        <dbReference type="ARBA" id="ARBA00001113"/>
    </source>
</evidence>
<feature type="domain" description="PTS EIIA type-4" evidence="17">
    <location>
        <begin position="5"/>
        <end position="138"/>
    </location>
</feature>
<feature type="domain" description="HPr" evidence="18">
    <location>
        <begin position="161"/>
        <end position="251"/>
    </location>
</feature>
<dbReference type="InterPro" id="IPR050499">
    <property type="entry name" value="PEP-utilizing_PTS_enzyme"/>
</dbReference>
<dbReference type="NCBIfam" id="TIGR02364">
    <property type="entry name" value="dha_pts"/>
    <property type="match status" value="1"/>
</dbReference>
<comment type="function">
    <text evidence="4">Component of the dihydroxyacetone kinase complex, which is responsible for the phosphoenolpyruvate (PEP)-dependent phosphorylation of dihydroxyacetone. DhaM serves as the phosphoryl donor. Is phosphorylated by phosphoenolpyruvate in an EI- and HPr-dependent reaction, and a phosphorelay system on histidine residues finally leads to phosphoryl transfer to DhaL and dihydroxyacetone.</text>
</comment>
<sequence length="792" mass="80244">MTPPRVALLLVSHSQALARATAALAAQMTGGAVVLDCAAGCGPDHGDLGTDPLLVQERLAALDTAAGTLVLVDLGSALLSADMALDMVEPDLKARARLVAAPFVEGAVAAAVAAAAGLPLDAVAAEARQALAPKQAQLGETPPQAAPEATPPSPPPANLPEAVAEAVIRDPHGLHARPAARLAVAAAAFTAELFVSDAETGKGPAPARSLVALGTLGARSGHRLRISGRGGDAPQAVKALADLIASFTGADTPPPPAAPPEQGRALPVSPGIAIGPLRVWRPADPVVSETLSADPEADLRRLSAALDQAAAALEREAAGPGGDILAVQAVFLRDPDLRTAATALILGQRRNAADAMARAGAEAAARFAALEDAVLRARAADLRDATRRVLTLLSGAPAQPALPPGPPAILVAEDLPPSLAQTLDPARVLGVIDRRGGATSHAAILLRGLKIPALAGAAALLPAELPASAAFDGGSGELIFDPDAQQIAAFAARRPAARAVAPLSGGCVALPGGGKVELWANVTGPRDAALARAAGAFGIGLLRTEMLFLDRADAPDEAEQTARLAEIFALFSGRPITVRTLDAGGDKPMPYLAMPPEANPFLGVRGLRLSLARPALFRTQLRAILTAGVGHDLRIMLPMVTEAAEVTEARTHLDAAHQSLSEQGIPHAWPVPLGVMVEVPAAALTADALAEVADFFSIGTNDLTQYTLAAERGHPALARFAEASHPAVLALIRQVAEAGRRHGRHVAVCGEAAGQPATARLLVAAGVPALSLSAALFPEVIAALGGEAAKPL</sequence>
<comment type="similarity">
    <text evidence="6">Belongs to the PEP-utilizing enzyme family.</text>
</comment>
<evidence type="ECO:0000256" key="8">
    <source>
        <dbReference type="ARBA" id="ARBA00022490"/>
    </source>
</evidence>
<dbReference type="PANTHER" id="PTHR46244">
    <property type="entry name" value="PHOSPHOENOLPYRUVATE-PROTEIN PHOSPHOTRANSFERASE"/>
    <property type="match status" value="1"/>
</dbReference>
<dbReference type="GO" id="GO:0047324">
    <property type="term" value="F:phosphoenolpyruvate-glycerone phosphotransferase activity"/>
    <property type="evidence" value="ECO:0007669"/>
    <property type="project" value="UniProtKB-EC"/>
</dbReference>
<dbReference type="Pfam" id="PF02896">
    <property type="entry name" value="PEP-utilizers_C"/>
    <property type="match status" value="1"/>
</dbReference>
<dbReference type="GO" id="GO:0005737">
    <property type="term" value="C:cytoplasm"/>
    <property type="evidence" value="ECO:0007669"/>
    <property type="project" value="UniProtKB-SubCell"/>
</dbReference>